<name>A0A501X4Z8_9GAMM</name>
<keyword evidence="2" id="KW-1185">Reference proteome</keyword>
<dbReference type="SUPFAM" id="SSF52833">
    <property type="entry name" value="Thioredoxin-like"/>
    <property type="match status" value="1"/>
</dbReference>
<evidence type="ECO:0000313" key="2">
    <source>
        <dbReference type="Proteomes" id="UP000315901"/>
    </source>
</evidence>
<dbReference type="EMBL" id="VFRR01000001">
    <property type="protein sequence ID" value="TPE55528.1"/>
    <property type="molecule type" value="Genomic_DNA"/>
</dbReference>
<protein>
    <submittedName>
        <fullName evidence="1">Glutaredoxin family protein</fullName>
    </submittedName>
</protein>
<evidence type="ECO:0000313" key="1">
    <source>
        <dbReference type="EMBL" id="TPE55528.1"/>
    </source>
</evidence>
<sequence>MAFHSIALLGTLGCHLCEQAHAIVHHVVGEEFRIYQIDIASREEWVAQYGLLIPVVECGGQELHWPFNDADVAAWLSAIEEPQRVSQLAPLMIIESPKSRRYLR</sequence>
<dbReference type="InterPro" id="IPR008554">
    <property type="entry name" value="Glutaredoxin-like"/>
</dbReference>
<reference evidence="1 2" key="1">
    <citation type="submission" date="2019-06" db="EMBL/GenBank/DDBJ databases">
        <title>A novel bacterium of genus Marinomonas, isolated from coastal sand.</title>
        <authorList>
            <person name="Huang H."/>
            <person name="Mo K."/>
            <person name="Hu Y."/>
        </authorList>
    </citation>
    <scope>NUCLEOTIDE SEQUENCE [LARGE SCALE GENOMIC DNA]</scope>
    <source>
        <strain evidence="1 2">HB171799</strain>
    </source>
</reference>
<dbReference type="Proteomes" id="UP000315901">
    <property type="component" value="Unassembled WGS sequence"/>
</dbReference>
<proteinExistence type="predicted"/>
<dbReference type="RefSeq" id="WP_140586565.1">
    <property type="nucleotide sequence ID" value="NZ_VFRR01000001.1"/>
</dbReference>
<comment type="caution">
    <text evidence="1">The sequence shown here is derived from an EMBL/GenBank/DDBJ whole genome shotgun (WGS) entry which is preliminary data.</text>
</comment>
<gene>
    <name evidence="1" type="ORF">FJM67_00310</name>
</gene>
<dbReference type="Pfam" id="PF05768">
    <property type="entry name" value="Glrx-like"/>
    <property type="match status" value="1"/>
</dbReference>
<dbReference type="Gene3D" id="3.40.30.10">
    <property type="entry name" value="Glutaredoxin"/>
    <property type="match status" value="1"/>
</dbReference>
<organism evidence="1 2">
    <name type="scientific">Maribrevibacterium harenarium</name>
    <dbReference type="NCBI Taxonomy" id="2589817"/>
    <lineage>
        <taxon>Bacteria</taxon>
        <taxon>Pseudomonadati</taxon>
        <taxon>Pseudomonadota</taxon>
        <taxon>Gammaproteobacteria</taxon>
        <taxon>Oceanospirillales</taxon>
        <taxon>Oceanospirillaceae</taxon>
        <taxon>Maribrevibacterium</taxon>
    </lineage>
</organism>
<dbReference type="InterPro" id="IPR036249">
    <property type="entry name" value="Thioredoxin-like_sf"/>
</dbReference>
<dbReference type="OrthoDB" id="8537427at2"/>
<dbReference type="AlphaFoldDB" id="A0A501X4Z8"/>
<accession>A0A501X4Z8</accession>